<dbReference type="EMBL" id="MH155870">
    <property type="protein sequence ID" value="AWN05245.1"/>
    <property type="molecule type" value="Genomic_DNA"/>
</dbReference>
<evidence type="ECO:0000313" key="3">
    <source>
        <dbReference type="Proteomes" id="UP000247188"/>
    </source>
</evidence>
<evidence type="ECO:0000313" key="2">
    <source>
        <dbReference type="EMBL" id="AWN05245.1"/>
    </source>
</evidence>
<gene>
    <name evidence="2" type="primary">21</name>
    <name evidence="2" type="ORF">SEA_IBANTIK_21</name>
</gene>
<dbReference type="KEGG" id="vg:80019240"/>
<sequence>MPLLETFTIVLIVLALGYAAGEALMSLIRKWTK</sequence>
<keyword evidence="1" id="KW-1133">Transmembrane helix</keyword>
<keyword evidence="3" id="KW-1185">Reference proteome</keyword>
<dbReference type="GeneID" id="80019240"/>
<name>A0A2U8UNJ7_9CAUD</name>
<proteinExistence type="predicted"/>
<keyword evidence="1" id="KW-0812">Transmembrane</keyword>
<accession>A0A2U8UNJ7</accession>
<reference evidence="3" key="1">
    <citation type="submission" date="2018-04" db="EMBL/GenBank/DDBJ databases">
        <authorList>
            <person name="Go L.Y."/>
            <person name="Mitchell J.A."/>
        </authorList>
    </citation>
    <scope>NUCLEOTIDE SEQUENCE [LARGE SCALE GENOMIC DNA]</scope>
</reference>
<protein>
    <submittedName>
        <fullName evidence="2">Uncharacterized protein</fullName>
    </submittedName>
</protein>
<evidence type="ECO:0000256" key="1">
    <source>
        <dbReference type="SAM" id="Phobius"/>
    </source>
</evidence>
<dbReference type="RefSeq" id="YP_010754645.1">
    <property type="nucleotide sequence ID" value="NC_073462.1"/>
</dbReference>
<keyword evidence="1" id="KW-0472">Membrane</keyword>
<feature type="transmembrane region" description="Helical" evidence="1">
    <location>
        <begin position="6"/>
        <end position="28"/>
    </location>
</feature>
<dbReference type="Proteomes" id="UP000247188">
    <property type="component" value="Segment"/>
</dbReference>
<organism evidence="2 3">
    <name type="scientific">Streptomyces phage Ibantik</name>
    <dbReference type="NCBI Taxonomy" id="2182397"/>
    <lineage>
        <taxon>Viruses</taxon>
        <taxon>Duplodnaviria</taxon>
        <taxon>Heunggongvirae</taxon>
        <taxon>Uroviricota</taxon>
        <taxon>Caudoviricetes</taxon>
        <taxon>Ibantikvirus</taxon>
        <taxon>Ibantikvirus ibantik</taxon>
    </lineage>
</organism>